<keyword evidence="3" id="KW-1185">Reference proteome</keyword>
<keyword evidence="1" id="KW-0472">Membrane</keyword>
<keyword evidence="1" id="KW-1133">Transmembrane helix</keyword>
<organism evidence="2 3">
    <name type="scientific">Elstera litoralis</name>
    <dbReference type="NCBI Taxonomy" id="552518"/>
    <lineage>
        <taxon>Bacteria</taxon>
        <taxon>Pseudomonadati</taxon>
        <taxon>Pseudomonadota</taxon>
        <taxon>Alphaproteobacteria</taxon>
        <taxon>Rhodospirillales</taxon>
        <taxon>Rhodospirillaceae</taxon>
        <taxon>Elstera</taxon>
    </lineage>
</organism>
<name>A0A0F3IVZ7_9PROT</name>
<dbReference type="AlphaFoldDB" id="A0A0F3IVZ7"/>
<gene>
    <name evidence="2" type="ORF">VZ95_03065</name>
</gene>
<sequence>MTLWHLLGLFILNVFFYGLLIEMKGPSTAQMVQETIRVNPDTLQERCSEAECTLAFRNGVFQAFIR</sequence>
<protein>
    <submittedName>
        <fullName evidence="2">Uncharacterized protein</fullName>
    </submittedName>
</protein>
<feature type="transmembrane region" description="Helical" evidence="1">
    <location>
        <begin position="6"/>
        <end position="23"/>
    </location>
</feature>
<proteinExistence type="predicted"/>
<comment type="caution">
    <text evidence="2">The sequence shown here is derived from an EMBL/GenBank/DDBJ whole genome shotgun (WGS) entry which is preliminary data.</text>
</comment>
<dbReference type="RefSeq" id="WP_045774574.1">
    <property type="nucleotide sequence ID" value="NZ_LAJY01000056.1"/>
</dbReference>
<evidence type="ECO:0000313" key="3">
    <source>
        <dbReference type="Proteomes" id="UP000033774"/>
    </source>
</evidence>
<dbReference type="Proteomes" id="UP000033774">
    <property type="component" value="Unassembled WGS sequence"/>
</dbReference>
<evidence type="ECO:0000256" key="1">
    <source>
        <dbReference type="SAM" id="Phobius"/>
    </source>
</evidence>
<accession>A0A0F3IVZ7</accession>
<evidence type="ECO:0000313" key="2">
    <source>
        <dbReference type="EMBL" id="KJV10713.1"/>
    </source>
</evidence>
<keyword evidence="1" id="KW-0812">Transmembrane</keyword>
<reference evidence="2 3" key="1">
    <citation type="submission" date="2015-03" db="EMBL/GenBank/DDBJ databases">
        <title>Draft genome sequence of Elstera litoralis.</title>
        <authorList>
            <person name="Rahalkar M.C."/>
            <person name="Dhakephalkar P.K."/>
            <person name="Pore S.D."/>
            <person name="Arora P."/>
            <person name="Kapse N.G."/>
            <person name="Pandit P.S."/>
        </authorList>
    </citation>
    <scope>NUCLEOTIDE SEQUENCE [LARGE SCALE GENOMIC DNA]</scope>
    <source>
        <strain evidence="2 3">Dia-1</strain>
    </source>
</reference>
<dbReference type="EMBL" id="LAJY01000056">
    <property type="protein sequence ID" value="KJV10713.1"/>
    <property type="molecule type" value="Genomic_DNA"/>
</dbReference>